<name>A0ABD0Y7J7_9HEMI</name>
<organism evidence="2 3">
    <name type="scientific">Ranatra chinensis</name>
    <dbReference type="NCBI Taxonomy" id="642074"/>
    <lineage>
        <taxon>Eukaryota</taxon>
        <taxon>Metazoa</taxon>
        <taxon>Ecdysozoa</taxon>
        <taxon>Arthropoda</taxon>
        <taxon>Hexapoda</taxon>
        <taxon>Insecta</taxon>
        <taxon>Pterygota</taxon>
        <taxon>Neoptera</taxon>
        <taxon>Paraneoptera</taxon>
        <taxon>Hemiptera</taxon>
        <taxon>Heteroptera</taxon>
        <taxon>Panheteroptera</taxon>
        <taxon>Nepomorpha</taxon>
        <taxon>Nepidae</taxon>
        <taxon>Ranatrinae</taxon>
        <taxon>Ranatra</taxon>
    </lineage>
</organism>
<feature type="region of interest" description="Disordered" evidence="1">
    <location>
        <begin position="264"/>
        <end position="283"/>
    </location>
</feature>
<dbReference type="Proteomes" id="UP001558652">
    <property type="component" value="Unassembled WGS sequence"/>
</dbReference>
<feature type="compositionally biased region" description="Basic and acidic residues" evidence="1">
    <location>
        <begin position="227"/>
        <end position="244"/>
    </location>
</feature>
<accession>A0ABD0Y7J7</accession>
<dbReference type="AlphaFoldDB" id="A0ABD0Y7J7"/>
<dbReference type="EMBL" id="JBFDAA010000021">
    <property type="protein sequence ID" value="KAL1114888.1"/>
    <property type="molecule type" value="Genomic_DNA"/>
</dbReference>
<keyword evidence="3" id="KW-1185">Reference proteome</keyword>
<evidence type="ECO:0000313" key="2">
    <source>
        <dbReference type="EMBL" id="KAL1114888.1"/>
    </source>
</evidence>
<evidence type="ECO:0000256" key="1">
    <source>
        <dbReference type="SAM" id="MobiDB-lite"/>
    </source>
</evidence>
<evidence type="ECO:0000313" key="3">
    <source>
        <dbReference type="Proteomes" id="UP001558652"/>
    </source>
</evidence>
<gene>
    <name evidence="2" type="ORF">AAG570_007712</name>
</gene>
<feature type="region of interest" description="Disordered" evidence="1">
    <location>
        <begin position="227"/>
        <end position="255"/>
    </location>
</feature>
<proteinExistence type="predicted"/>
<sequence length="308" mass="34735">MASKRRNMFYKNKKQETTEIGKMARKIRSLANALKAYFGVKRQPRLVRLALYGPRKGCKEMFMLTQENRALSARPGIERAAETHVCRWQVQQCVRPCGSRCGCIVLRSQCPPKPTLRQKVLRGVHIAAIATVVKLAYDAGIWKDRAGAESLDQSIGAKIGGLFPVVRPDLRTDEEKYDMARRQYNLASAWNNCVKRTVRALEALLGLVGGAVHDKLVAPGVKREETSAALEDKEEKSGCWEPQERPSSYQPGTKRVTFFNPQCNRDASTSARSSPNHKPQSPFENLALTDQEFETDRWPLFLLFLNTI</sequence>
<comment type="caution">
    <text evidence="2">The sequence shown here is derived from an EMBL/GenBank/DDBJ whole genome shotgun (WGS) entry which is preliminary data.</text>
</comment>
<reference evidence="2 3" key="1">
    <citation type="submission" date="2024-07" db="EMBL/GenBank/DDBJ databases">
        <title>Chromosome-level genome assembly of the water stick insect Ranatra chinensis (Heteroptera: Nepidae).</title>
        <authorList>
            <person name="Liu X."/>
        </authorList>
    </citation>
    <scope>NUCLEOTIDE SEQUENCE [LARGE SCALE GENOMIC DNA]</scope>
    <source>
        <strain evidence="2">Cailab_2021Rc</strain>
        <tissue evidence="2">Muscle</tissue>
    </source>
</reference>
<evidence type="ECO:0008006" key="4">
    <source>
        <dbReference type="Google" id="ProtNLM"/>
    </source>
</evidence>
<protein>
    <recommendedName>
        <fullName evidence="4">MICOS complex subunit MIC13</fullName>
    </recommendedName>
</protein>